<sequence length="109" mass="11972">GPAHPARINLAQEPLGFRRKCFSHFFSLLMSAFSLPIPPAVLTDHLHRRTERSATTSSYSGRTNSHGVTGLVHTARHTMGVGSTRRRSANRKEAAGHGRVSDWGEVVTR</sequence>
<dbReference type="KEGG" id="rpm:RSPPHO_03280"/>
<dbReference type="AlphaFoldDB" id="H6SIE4"/>
<keyword evidence="3" id="KW-1185">Reference proteome</keyword>
<dbReference type="Proteomes" id="UP000033220">
    <property type="component" value="Chromosome DSM 122"/>
</dbReference>
<organism evidence="2 3">
    <name type="scientific">Pararhodospirillum photometricum DSM 122</name>
    <dbReference type="NCBI Taxonomy" id="1150469"/>
    <lineage>
        <taxon>Bacteria</taxon>
        <taxon>Pseudomonadati</taxon>
        <taxon>Pseudomonadota</taxon>
        <taxon>Alphaproteobacteria</taxon>
        <taxon>Rhodospirillales</taxon>
        <taxon>Rhodospirillaceae</taxon>
        <taxon>Pararhodospirillum</taxon>
    </lineage>
</organism>
<dbReference type="STRING" id="1150469.RSPPHO_03280"/>
<evidence type="ECO:0000313" key="2">
    <source>
        <dbReference type="EMBL" id="CCG06619.1"/>
    </source>
</evidence>
<dbReference type="EMBL" id="HE663493">
    <property type="protein sequence ID" value="CCG06619.1"/>
    <property type="molecule type" value="Genomic_DNA"/>
</dbReference>
<feature type="compositionally biased region" description="Basic and acidic residues" evidence="1">
    <location>
        <begin position="90"/>
        <end position="109"/>
    </location>
</feature>
<feature type="region of interest" description="Disordered" evidence="1">
    <location>
        <begin position="48"/>
        <end position="109"/>
    </location>
</feature>
<accession>H6SIE4</accession>
<dbReference type="HOGENOM" id="CLU_2189631_0_0_5"/>
<gene>
    <name evidence="2" type="ORF">RSPPHO_03280</name>
</gene>
<reference evidence="2 3" key="1">
    <citation type="submission" date="2012-02" db="EMBL/GenBank/DDBJ databases">
        <title>Shotgun genome sequence of Phaeospirillum photometricum DSM 122.</title>
        <authorList>
            <person name="Duquesne K."/>
            <person name="Sturgis J."/>
        </authorList>
    </citation>
    <scope>NUCLEOTIDE SEQUENCE [LARGE SCALE GENOMIC DNA]</scope>
    <source>
        <strain evidence="3">DSM122</strain>
    </source>
</reference>
<evidence type="ECO:0000313" key="3">
    <source>
        <dbReference type="Proteomes" id="UP000033220"/>
    </source>
</evidence>
<proteinExistence type="predicted"/>
<evidence type="ECO:0000256" key="1">
    <source>
        <dbReference type="SAM" id="MobiDB-lite"/>
    </source>
</evidence>
<protein>
    <submittedName>
        <fullName evidence="2">Uncharacterized protein</fullName>
    </submittedName>
</protein>
<name>H6SIE4_PARPM</name>
<feature type="compositionally biased region" description="Polar residues" evidence="1">
    <location>
        <begin position="53"/>
        <end position="67"/>
    </location>
</feature>
<feature type="non-terminal residue" evidence="2">
    <location>
        <position position="1"/>
    </location>
</feature>